<dbReference type="OrthoDB" id="184415at2759"/>
<dbReference type="InterPro" id="IPR056365">
    <property type="entry name" value="NAD-GDH_2nd"/>
</dbReference>
<evidence type="ECO:0000259" key="5">
    <source>
        <dbReference type="SMART" id="SM00839"/>
    </source>
</evidence>
<dbReference type="InterPro" id="IPR036291">
    <property type="entry name" value="NAD(P)-bd_dom_sf"/>
</dbReference>
<keyword evidence="7" id="KW-1185">Reference proteome</keyword>
<dbReference type="InterPro" id="IPR006096">
    <property type="entry name" value="Glu/Leu/Phe/Val/Trp_DH_C"/>
</dbReference>
<dbReference type="Pfam" id="PF23147">
    <property type="entry name" value="GDH2_N"/>
    <property type="match status" value="1"/>
</dbReference>
<proteinExistence type="inferred from homology"/>
<dbReference type="GO" id="GO:0004352">
    <property type="term" value="F:glutamate dehydrogenase (NAD+) activity"/>
    <property type="evidence" value="ECO:0007669"/>
    <property type="project" value="UniProtKB-UniRule"/>
</dbReference>
<dbReference type="PANTHER" id="PTHR11606">
    <property type="entry name" value="GLUTAMATE DEHYDROGENASE"/>
    <property type="match status" value="1"/>
</dbReference>
<accession>A0A139ABP4</accession>
<evidence type="ECO:0000256" key="2">
    <source>
        <dbReference type="ARBA" id="ARBA00023002"/>
    </source>
</evidence>
<comment type="function">
    <text evidence="4">NAD(+)-dependent glutamate dehydrogenase which degrades glutamate to ammonia and alpha-ketoglutarate.</text>
</comment>
<dbReference type="AlphaFoldDB" id="A0A139ABP4"/>
<dbReference type="GO" id="GO:0005739">
    <property type="term" value="C:mitochondrion"/>
    <property type="evidence" value="ECO:0007669"/>
    <property type="project" value="UniProtKB-UniRule"/>
</dbReference>
<comment type="similarity">
    <text evidence="1 4">Belongs to the Glu/Leu/Phe/Val dehydrogenases family.</text>
</comment>
<dbReference type="SUPFAM" id="SSF53223">
    <property type="entry name" value="Aminoacid dehydrogenase-like, N-terminal domain"/>
    <property type="match status" value="1"/>
</dbReference>
<dbReference type="SUPFAM" id="SSF51735">
    <property type="entry name" value="NAD(P)-binding Rossmann-fold domains"/>
    <property type="match status" value="1"/>
</dbReference>
<evidence type="ECO:0000256" key="3">
    <source>
        <dbReference type="ARBA" id="ARBA00023027"/>
    </source>
</evidence>
<organism evidence="6 7">
    <name type="scientific">Gonapodya prolifera (strain JEL478)</name>
    <name type="common">Monoblepharis prolifera</name>
    <dbReference type="NCBI Taxonomy" id="1344416"/>
    <lineage>
        <taxon>Eukaryota</taxon>
        <taxon>Fungi</taxon>
        <taxon>Fungi incertae sedis</taxon>
        <taxon>Chytridiomycota</taxon>
        <taxon>Chytridiomycota incertae sedis</taxon>
        <taxon>Monoblepharidomycetes</taxon>
        <taxon>Monoblepharidales</taxon>
        <taxon>Gonapodyaceae</taxon>
        <taxon>Gonapodya</taxon>
    </lineage>
</organism>
<reference evidence="6 7" key="1">
    <citation type="journal article" date="2015" name="Genome Biol. Evol.">
        <title>Phylogenomic analyses indicate that early fungi evolved digesting cell walls of algal ancestors of land plants.</title>
        <authorList>
            <person name="Chang Y."/>
            <person name="Wang S."/>
            <person name="Sekimoto S."/>
            <person name="Aerts A.L."/>
            <person name="Choi C."/>
            <person name="Clum A."/>
            <person name="LaButti K.M."/>
            <person name="Lindquist E.A."/>
            <person name="Yee Ngan C."/>
            <person name="Ohm R.A."/>
            <person name="Salamov A.A."/>
            <person name="Grigoriev I.V."/>
            <person name="Spatafora J.W."/>
            <person name="Berbee M.L."/>
        </authorList>
    </citation>
    <scope>NUCLEOTIDE SEQUENCE [LARGE SCALE GENOMIC DNA]</scope>
    <source>
        <strain evidence="6 7">JEL478</strain>
    </source>
</reference>
<dbReference type="Pfam" id="PF00208">
    <property type="entry name" value="ELFV_dehydrog"/>
    <property type="match status" value="1"/>
</dbReference>
<feature type="domain" description="Glutamate/phenylalanine/leucine/valine/L-tryptophan dehydrogenase C-terminal" evidence="5">
    <location>
        <begin position="671"/>
        <end position="935"/>
    </location>
</feature>
<dbReference type="Proteomes" id="UP000070544">
    <property type="component" value="Unassembled WGS sequence"/>
</dbReference>
<keyword evidence="3 4" id="KW-0520">NAD</keyword>
<dbReference type="PIRSF" id="PIRSF000184">
    <property type="entry name" value="GDH_NAD"/>
    <property type="match status" value="1"/>
</dbReference>
<gene>
    <name evidence="6" type="ORF">M427DRAFT_70717</name>
</gene>
<dbReference type="InterPro" id="IPR046346">
    <property type="entry name" value="Aminoacid_DH-like_N_sf"/>
</dbReference>
<name>A0A139ABP4_GONPJ</name>
<dbReference type="InterPro" id="IPR055480">
    <property type="entry name" value="NAD-GDH_N"/>
</dbReference>
<dbReference type="STRING" id="1344416.A0A139ABP4"/>
<evidence type="ECO:0000256" key="1">
    <source>
        <dbReference type="ARBA" id="ARBA00006382"/>
    </source>
</evidence>
<evidence type="ECO:0000256" key="4">
    <source>
        <dbReference type="PIRNR" id="PIRNR000184"/>
    </source>
</evidence>
<dbReference type="SMART" id="SM00839">
    <property type="entry name" value="ELFV_dehydrog"/>
    <property type="match status" value="1"/>
</dbReference>
<protein>
    <recommendedName>
        <fullName evidence="4">NAD-specific glutamate dehydrogenase</fullName>
        <ecNumber evidence="4">1.4.1.2</ecNumber>
    </recommendedName>
</protein>
<evidence type="ECO:0000313" key="6">
    <source>
        <dbReference type="EMBL" id="KXS14252.1"/>
    </source>
</evidence>
<keyword evidence="2 4" id="KW-0560">Oxidoreductase</keyword>
<dbReference type="EMBL" id="KQ965770">
    <property type="protein sequence ID" value="KXS14252.1"/>
    <property type="molecule type" value="Genomic_DNA"/>
</dbReference>
<sequence>MDGGLSIPPVTGAASRDNAMLANGNEGGLTRKGSMSTGYHAHRFSDKNAQMERVAALLKEKGFIPQELVDPEVQWFYGNLGIDDVYFQTQSVDTVAEHVLSLYGAKIFAFIKSEHSLDINLERETDEGAVYIHTSRPGVTTLSGTQYEKRMDEKYLDRSDTKAAYRLESYRSSGTISNSLSSSLRCYFISRCQFVKSDPTPEEATNIDLVSDRAFLELATQNTKDIYGKVMQEVLKRTGAVIEVFDVPSSREKRLVIGYRQRTTQGFFSSISDLYHYYELFSSRKYVEQFSNGVTIISLYLNPVPNSMAPPIETSILQVVREASLIYCLPITAFHDLFQLGKLSLQESIYAHVVWIFTQHFINRLGNDYVSLSSLLDSSNPAHAEVLSSLKKRLRSETFTREYLQEIIRQYPDLINMLYVHFAMVHYIQPKEATIRPSLSFQRMQTYQPLTDEEIAEKIKHTVQNTHERMVFDAILAFNNHVLKTNFYQPTKVAISFRLDPSFLPASEYPTKPFGMFLVIGSEFRGFHVRFRDIARGGIRIIRSRNREAFSINLRNLFDENYNLASTQQRKNKDIPEGGSKGTILLDMHALDKPKVAFEKYVDSILDLLLKGETPGIKEKIVDLYNKPEILFFGPDEGTADYMDWAALYARNRGYKTWKAFTTGKSPTIGGIPHDTYGMTTRGVHQYVLGILRKLNLKEEDIRKLQTGGPDGDLGSNEIRISKDKTVAIVDGSGVIFDPDGLNRTEIDRLATKRQMINFFDVSKLGPNGFRVLVDETNVQLKDGTLIDSGLKFRNEFHTSPIIDAELFVPCGGRPESIDLSNWKALLKSDGTPRFKYIVEGANLFITQEARLRLEKAGTILFKDASANKGGVTSSSLEVLAALAFSDDEFEKDMMVKDGVLPEFYKKYVEEVQATIENNADLEFECLWKEGIRTGKPKSILSDELSYAIVRLNEELQHTSLWDNVPLRRIILEEAIPDLLLERLGLDTILKRVPESYIQAIFGAYLASRFVYKYGIEPSQFAFFDYLSPYLSKVNAK</sequence>
<dbReference type="EC" id="1.4.1.2" evidence="4"/>
<comment type="catalytic activity">
    <reaction evidence="4">
        <text>L-glutamate + NAD(+) + H2O = 2-oxoglutarate + NH4(+) + NADH + H(+)</text>
        <dbReference type="Rhea" id="RHEA:15133"/>
        <dbReference type="ChEBI" id="CHEBI:15377"/>
        <dbReference type="ChEBI" id="CHEBI:15378"/>
        <dbReference type="ChEBI" id="CHEBI:16810"/>
        <dbReference type="ChEBI" id="CHEBI:28938"/>
        <dbReference type="ChEBI" id="CHEBI:29985"/>
        <dbReference type="ChEBI" id="CHEBI:57540"/>
        <dbReference type="ChEBI" id="CHEBI:57945"/>
        <dbReference type="EC" id="1.4.1.2"/>
    </reaction>
</comment>
<dbReference type="Pfam" id="PF23152">
    <property type="entry name" value="GDH_2nd"/>
    <property type="match status" value="1"/>
</dbReference>
<evidence type="ECO:0000313" key="7">
    <source>
        <dbReference type="Proteomes" id="UP000070544"/>
    </source>
</evidence>
<dbReference type="GO" id="GO:0006538">
    <property type="term" value="P:L-glutamate catabolic process"/>
    <property type="evidence" value="ECO:0007669"/>
    <property type="project" value="UniProtKB-UniRule"/>
</dbReference>
<dbReference type="Gene3D" id="3.40.50.720">
    <property type="entry name" value="NAD(P)-binding Rossmann-like Domain"/>
    <property type="match status" value="1"/>
</dbReference>
<dbReference type="OMA" id="DEYGMTS"/>
<dbReference type="InterPro" id="IPR016210">
    <property type="entry name" value="NAD-GDH_euk"/>
</dbReference>
<dbReference type="PANTHER" id="PTHR11606:SF24">
    <property type="entry name" value="NAD-SPECIFIC GLUTAMATE DEHYDROGENASE"/>
    <property type="match status" value="1"/>
</dbReference>